<dbReference type="Gene3D" id="1.10.10.10">
    <property type="entry name" value="Winged helix-like DNA-binding domain superfamily/Winged helix DNA-binding domain"/>
    <property type="match status" value="1"/>
</dbReference>
<comment type="caution">
    <text evidence="7">The sequence shown here is derived from an EMBL/GenBank/DDBJ whole genome shotgun (WGS) entry which is preliminary data.</text>
</comment>
<feature type="domain" description="RNA polymerase sigma factor 70 region 4 type 2" evidence="6">
    <location>
        <begin position="136"/>
        <end position="187"/>
    </location>
</feature>
<keyword evidence="2" id="KW-0805">Transcription regulation</keyword>
<dbReference type="InterPro" id="IPR036388">
    <property type="entry name" value="WH-like_DNA-bd_sf"/>
</dbReference>
<dbReference type="CDD" id="cd06171">
    <property type="entry name" value="Sigma70_r4"/>
    <property type="match status" value="1"/>
</dbReference>
<dbReference type="InterPro" id="IPR013325">
    <property type="entry name" value="RNA_pol_sigma_r2"/>
</dbReference>
<dbReference type="InterPro" id="IPR007627">
    <property type="entry name" value="RNA_pol_sigma70_r2"/>
</dbReference>
<dbReference type="Pfam" id="PF04542">
    <property type="entry name" value="Sigma70_r2"/>
    <property type="match status" value="1"/>
</dbReference>
<gene>
    <name evidence="7" type="ORF">FDK13_32230</name>
</gene>
<dbReference type="SUPFAM" id="SSF88946">
    <property type="entry name" value="Sigma2 domain of RNA polymerase sigma factors"/>
    <property type="match status" value="1"/>
</dbReference>
<reference evidence="7 8" key="1">
    <citation type="submission" date="2019-05" db="EMBL/GenBank/DDBJ databases">
        <title>Dyadobacter AR-3-8 sp. nov., isolated from arctic soil.</title>
        <authorList>
            <person name="Chaudhary D.K."/>
        </authorList>
    </citation>
    <scope>NUCLEOTIDE SEQUENCE [LARGE SCALE GENOMIC DNA]</scope>
    <source>
        <strain evidence="7 8">AR-3-8</strain>
    </source>
</reference>
<feature type="domain" description="RNA polymerase sigma-70 region 2" evidence="5">
    <location>
        <begin position="39"/>
        <end position="105"/>
    </location>
</feature>
<evidence type="ECO:0000313" key="7">
    <source>
        <dbReference type="EMBL" id="TKT86549.1"/>
    </source>
</evidence>
<dbReference type="Gene3D" id="1.10.1740.10">
    <property type="match status" value="1"/>
</dbReference>
<keyword evidence="3" id="KW-0731">Sigma factor</keyword>
<evidence type="ECO:0000259" key="6">
    <source>
        <dbReference type="Pfam" id="PF08281"/>
    </source>
</evidence>
<dbReference type="GO" id="GO:0006352">
    <property type="term" value="P:DNA-templated transcription initiation"/>
    <property type="evidence" value="ECO:0007669"/>
    <property type="project" value="InterPro"/>
</dbReference>
<accession>A0A4U6CPZ2</accession>
<dbReference type="GO" id="GO:0003677">
    <property type="term" value="F:DNA binding"/>
    <property type="evidence" value="ECO:0007669"/>
    <property type="project" value="InterPro"/>
</dbReference>
<dbReference type="OrthoDB" id="1097528at2"/>
<proteinExistence type="inferred from homology"/>
<dbReference type="GO" id="GO:0016987">
    <property type="term" value="F:sigma factor activity"/>
    <property type="evidence" value="ECO:0007669"/>
    <property type="project" value="UniProtKB-KW"/>
</dbReference>
<dbReference type="NCBIfam" id="TIGR02985">
    <property type="entry name" value="Sig70_bacteroi1"/>
    <property type="match status" value="1"/>
</dbReference>
<dbReference type="InterPro" id="IPR014327">
    <property type="entry name" value="RNA_pol_sigma70_bacteroid"/>
</dbReference>
<protein>
    <submittedName>
        <fullName evidence="7">RNA polymerase sigma-70 factor</fullName>
    </submittedName>
</protein>
<evidence type="ECO:0000256" key="4">
    <source>
        <dbReference type="ARBA" id="ARBA00023163"/>
    </source>
</evidence>
<name>A0A4U6CPZ2_9BACT</name>
<dbReference type="InterPro" id="IPR039425">
    <property type="entry name" value="RNA_pol_sigma-70-like"/>
</dbReference>
<dbReference type="InterPro" id="IPR014284">
    <property type="entry name" value="RNA_pol_sigma-70_dom"/>
</dbReference>
<evidence type="ECO:0000313" key="8">
    <source>
        <dbReference type="Proteomes" id="UP000304900"/>
    </source>
</evidence>
<dbReference type="PANTHER" id="PTHR43133:SF46">
    <property type="entry name" value="RNA POLYMERASE SIGMA-70 FACTOR ECF SUBFAMILY"/>
    <property type="match status" value="1"/>
</dbReference>
<dbReference type="PANTHER" id="PTHR43133">
    <property type="entry name" value="RNA POLYMERASE ECF-TYPE SIGMA FACTO"/>
    <property type="match status" value="1"/>
</dbReference>
<dbReference type="InterPro" id="IPR013249">
    <property type="entry name" value="RNA_pol_sigma70_r4_t2"/>
</dbReference>
<evidence type="ECO:0000256" key="3">
    <source>
        <dbReference type="ARBA" id="ARBA00023082"/>
    </source>
</evidence>
<evidence type="ECO:0000259" key="5">
    <source>
        <dbReference type="Pfam" id="PF04542"/>
    </source>
</evidence>
<sequence length="206" mass="24447">MPNCVLSTFFIITLNNSHKADEELFSGLKLGDRDAFAQLYKKYWRRLFDSAYKRLLLREECEEMIQELFVDLWTRRNTLILSVSLEAYLFGALRYSIYNLIRSRKIKEAYLDHLLHTPAVGHNYIEDQLYYEELAEALQKSIEKLPEKFRRVYILSRRENLCYKEIAVQLNIPIDTVEKHMGKALKILREDLKDFALVLLILANLH</sequence>
<dbReference type="EMBL" id="SZVO01000024">
    <property type="protein sequence ID" value="TKT86549.1"/>
    <property type="molecule type" value="Genomic_DNA"/>
</dbReference>
<keyword evidence="8" id="KW-1185">Reference proteome</keyword>
<dbReference type="InterPro" id="IPR013324">
    <property type="entry name" value="RNA_pol_sigma_r3/r4-like"/>
</dbReference>
<organism evidence="7 8">
    <name type="scientific">Dyadobacter frigoris</name>
    <dbReference type="NCBI Taxonomy" id="2576211"/>
    <lineage>
        <taxon>Bacteria</taxon>
        <taxon>Pseudomonadati</taxon>
        <taxon>Bacteroidota</taxon>
        <taxon>Cytophagia</taxon>
        <taxon>Cytophagales</taxon>
        <taxon>Spirosomataceae</taxon>
        <taxon>Dyadobacter</taxon>
    </lineage>
</organism>
<evidence type="ECO:0000256" key="2">
    <source>
        <dbReference type="ARBA" id="ARBA00023015"/>
    </source>
</evidence>
<dbReference type="NCBIfam" id="TIGR02937">
    <property type="entry name" value="sigma70-ECF"/>
    <property type="match status" value="1"/>
</dbReference>
<evidence type="ECO:0000256" key="1">
    <source>
        <dbReference type="ARBA" id="ARBA00010641"/>
    </source>
</evidence>
<keyword evidence="4" id="KW-0804">Transcription</keyword>
<dbReference type="Proteomes" id="UP000304900">
    <property type="component" value="Unassembled WGS sequence"/>
</dbReference>
<dbReference type="SUPFAM" id="SSF88659">
    <property type="entry name" value="Sigma3 and sigma4 domains of RNA polymerase sigma factors"/>
    <property type="match status" value="1"/>
</dbReference>
<dbReference type="Pfam" id="PF08281">
    <property type="entry name" value="Sigma70_r4_2"/>
    <property type="match status" value="1"/>
</dbReference>
<dbReference type="AlphaFoldDB" id="A0A4U6CPZ2"/>
<comment type="similarity">
    <text evidence="1">Belongs to the sigma-70 factor family. ECF subfamily.</text>
</comment>